<evidence type="ECO:0000313" key="2">
    <source>
        <dbReference type="Proteomes" id="UP000199068"/>
    </source>
</evidence>
<dbReference type="Proteomes" id="UP000199068">
    <property type="component" value="Unassembled WGS sequence"/>
</dbReference>
<proteinExistence type="predicted"/>
<protein>
    <recommendedName>
        <fullName evidence="3">Protein phosphatase 2C</fullName>
    </recommendedName>
</protein>
<dbReference type="AlphaFoldDB" id="A0A1G9MWD2"/>
<reference evidence="1 2" key="1">
    <citation type="submission" date="2016-10" db="EMBL/GenBank/DDBJ databases">
        <authorList>
            <person name="de Groot N.N."/>
        </authorList>
    </citation>
    <scope>NUCLEOTIDE SEQUENCE [LARGE SCALE GENOMIC DNA]</scope>
    <source>
        <strain evidence="1 2">DSM 797</strain>
    </source>
</reference>
<sequence>MSINISSCDTLCYKGSAKYNEDIVGVTPWGAWVLDGATGLNNKNLVCKESDAKWYVNWWNKYLYENINKEKTLKEIMIEGIKNIKLEYYSKTEKSKIEKLDTPSSSISIIKYRDNIIEYLLLGDCSLHMKIGENTHIIKDRTICKLDKIVYDEMENLDNLSKLSFEEIKTSVMQTIINNRLKKNTENGYWILEFEEKAIEKAIYGEIKVNQPIDILMASDGFSCISDRYNLINEYNLLDCAINDGIGVIYSKLRSVEEDDFKTIKFPRFKVKDDSSCVYLNLD</sequence>
<dbReference type="RefSeq" id="WP_092725071.1">
    <property type="nucleotide sequence ID" value="NZ_FNGW01000003.1"/>
</dbReference>
<gene>
    <name evidence="1" type="ORF">SAMN04515677_103384</name>
</gene>
<accession>A0A1G9MWD2</accession>
<dbReference type="EMBL" id="FNGW01000003">
    <property type="protein sequence ID" value="SDL78570.1"/>
    <property type="molecule type" value="Genomic_DNA"/>
</dbReference>
<evidence type="ECO:0000313" key="1">
    <source>
        <dbReference type="EMBL" id="SDL78570.1"/>
    </source>
</evidence>
<organism evidence="1 2">
    <name type="scientific">Romboutsia lituseburensis DSM 797</name>
    <dbReference type="NCBI Taxonomy" id="1121325"/>
    <lineage>
        <taxon>Bacteria</taxon>
        <taxon>Bacillati</taxon>
        <taxon>Bacillota</taxon>
        <taxon>Clostridia</taxon>
        <taxon>Peptostreptococcales</taxon>
        <taxon>Peptostreptococcaceae</taxon>
        <taxon>Romboutsia</taxon>
    </lineage>
</organism>
<dbReference type="STRING" id="1121325.SAMN04515677_103384"/>
<evidence type="ECO:0008006" key="3">
    <source>
        <dbReference type="Google" id="ProtNLM"/>
    </source>
</evidence>
<keyword evidence="2" id="KW-1185">Reference proteome</keyword>
<name>A0A1G9MWD2_9FIRM</name>